<organism evidence="9 10">
    <name type="scientific">Rosa chinensis</name>
    <name type="common">China rose</name>
    <dbReference type="NCBI Taxonomy" id="74649"/>
    <lineage>
        <taxon>Eukaryota</taxon>
        <taxon>Viridiplantae</taxon>
        <taxon>Streptophyta</taxon>
        <taxon>Embryophyta</taxon>
        <taxon>Tracheophyta</taxon>
        <taxon>Spermatophyta</taxon>
        <taxon>Magnoliopsida</taxon>
        <taxon>eudicotyledons</taxon>
        <taxon>Gunneridae</taxon>
        <taxon>Pentapetalae</taxon>
        <taxon>rosids</taxon>
        <taxon>fabids</taxon>
        <taxon>Rosales</taxon>
        <taxon>Rosaceae</taxon>
        <taxon>Rosoideae</taxon>
        <taxon>Rosoideae incertae sedis</taxon>
        <taxon>Rosa</taxon>
    </lineage>
</organism>
<reference evidence="9 10" key="1">
    <citation type="journal article" date="2018" name="Nat. Genet.">
        <title>The Rosa genome provides new insights in the design of modern roses.</title>
        <authorList>
            <person name="Bendahmane M."/>
        </authorList>
    </citation>
    <scope>NUCLEOTIDE SEQUENCE [LARGE SCALE GENOMIC DNA]</scope>
    <source>
        <strain evidence="10">cv. Old Blush</strain>
    </source>
</reference>
<evidence type="ECO:0000256" key="3">
    <source>
        <dbReference type="ARBA" id="ARBA00023125"/>
    </source>
</evidence>
<keyword evidence="3" id="KW-0238">DNA-binding</keyword>
<dbReference type="GO" id="GO:0003700">
    <property type="term" value="F:DNA-binding transcription factor activity"/>
    <property type="evidence" value="ECO:0007669"/>
    <property type="project" value="InterPro"/>
</dbReference>
<evidence type="ECO:0000256" key="1">
    <source>
        <dbReference type="ARBA" id="ARBA00004123"/>
    </source>
</evidence>
<feature type="domain" description="K-box" evidence="8">
    <location>
        <begin position="86"/>
        <end position="176"/>
    </location>
</feature>
<feature type="domain" description="MADS-box" evidence="7">
    <location>
        <begin position="1"/>
        <end position="61"/>
    </location>
</feature>
<dbReference type="InterPro" id="IPR050142">
    <property type="entry name" value="MADS-box/MEF2_TF"/>
</dbReference>
<protein>
    <submittedName>
        <fullName evidence="9">Putative transcription factor MADS-MIKC family</fullName>
    </submittedName>
</protein>
<name>A0A2P6SMS0_ROSCH</name>
<dbReference type="AlphaFoldDB" id="A0A2P6SMS0"/>
<dbReference type="GO" id="GO:0046983">
    <property type="term" value="F:protein dimerization activity"/>
    <property type="evidence" value="ECO:0007669"/>
    <property type="project" value="InterPro"/>
</dbReference>
<gene>
    <name evidence="9" type="ORF">RchiOBHm_Chr1g0376191</name>
</gene>
<dbReference type="FunFam" id="3.40.1810.10:FF:000003">
    <property type="entry name" value="MADS-box transcription factor MADS-MC"/>
    <property type="match status" value="1"/>
</dbReference>
<accession>A0A2P6SMS0</accession>
<dbReference type="SUPFAM" id="SSF55455">
    <property type="entry name" value="SRF-like"/>
    <property type="match status" value="1"/>
</dbReference>
<keyword evidence="5" id="KW-0539">Nucleus</keyword>
<dbReference type="OMA" id="HRCYNRS"/>
<sequence>MGRGKVELKKIENKINRQVTFSKRRLGLFKKAQEISVLCDAQVALIVSCSRGKVFDFASTNDVNEILNRYQQSCYSSQDNVAENETQNLYQEVSKLKVKYESLQRSQRHFLGEDLEKLRLKELENLEKQLDRTLSQARQRKMQMMLDQLEALRRKENDLEEIHKQLKSELEEREKHSNNDDDEALIQGRPGGEPTVAAGASHENISTKTRSANANQQEPTYEYARA</sequence>
<evidence type="ECO:0000313" key="10">
    <source>
        <dbReference type="Proteomes" id="UP000238479"/>
    </source>
</evidence>
<dbReference type="Pfam" id="PF00319">
    <property type="entry name" value="SRF-TF"/>
    <property type="match status" value="1"/>
</dbReference>
<evidence type="ECO:0000313" key="9">
    <source>
        <dbReference type="EMBL" id="PRQ59985.1"/>
    </source>
</evidence>
<dbReference type="OrthoDB" id="1898716at2759"/>
<dbReference type="Gene3D" id="3.40.1810.10">
    <property type="entry name" value="Transcription factor, MADS-box"/>
    <property type="match status" value="1"/>
</dbReference>
<dbReference type="InterPro" id="IPR033896">
    <property type="entry name" value="MEF2-like_N"/>
</dbReference>
<keyword evidence="2" id="KW-0805">Transcription regulation</keyword>
<dbReference type="CDD" id="cd00265">
    <property type="entry name" value="MADS_MEF2_like"/>
    <property type="match status" value="1"/>
</dbReference>
<dbReference type="PROSITE" id="PS51297">
    <property type="entry name" value="K_BOX"/>
    <property type="match status" value="1"/>
</dbReference>
<dbReference type="Gramene" id="PRQ59985">
    <property type="protein sequence ID" value="PRQ59985"/>
    <property type="gene ID" value="RchiOBHm_Chr1g0376191"/>
</dbReference>
<feature type="compositionally biased region" description="Polar residues" evidence="6">
    <location>
        <begin position="203"/>
        <end position="219"/>
    </location>
</feature>
<keyword evidence="4" id="KW-0804">Transcription</keyword>
<evidence type="ECO:0000259" key="8">
    <source>
        <dbReference type="PROSITE" id="PS51297"/>
    </source>
</evidence>
<evidence type="ECO:0000256" key="6">
    <source>
        <dbReference type="SAM" id="MobiDB-lite"/>
    </source>
</evidence>
<dbReference type="Proteomes" id="UP000238479">
    <property type="component" value="Chromosome 1"/>
</dbReference>
<dbReference type="PRINTS" id="PR00404">
    <property type="entry name" value="MADSDOMAIN"/>
</dbReference>
<dbReference type="InterPro" id="IPR002100">
    <property type="entry name" value="TF_MADSbox"/>
</dbReference>
<dbReference type="SMART" id="SM00432">
    <property type="entry name" value="MADS"/>
    <property type="match status" value="1"/>
</dbReference>
<dbReference type="GO" id="GO:0045944">
    <property type="term" value="P:positive regulation of transcription by RNA polymerase II"/>
    <property type="evidence" value="ECO:0007669"/>
    <property type="project" value="InterPro"/>
</dbReference>
<dbReference type="InterPro" id="IPR002487">
    <property type="entry name" value="TF_Kbox"/>
</dbReference>
<evidence type="ECO:0000259" key="7">
    <source>
        <dbReference type="PROSITE" id="PS50066"/>
    </source>
</evidence>
<comment type="subcellular location">
    <subcellularLocation>
        <location evidence="1">Nucleus</location>
    </subcellularLocation>
</comment>
<evidence type="ECO:0000256" key="4">
    <source>
        <dbReference type="ARBA" id="ARBA00023163"/>
    </source>
</evidence>
<dbReference type="InterPro" id="IPR036879">
    <property type="entry name" value="TF_MADSbox_sf"/>
</dbReference>
<feature type="compositionally biased region" description="Basic and acidic residues" evidence="6">
    <location>
        <begin position="168"/>
        <end position="179"/>
    </location>
</feature>
<evidence type="ECO:0000256" key="5">
    <source>
        <dbReference type="ARBA" id="ARBA00023242"/>
    </source>
</evidence>
<dbReference type="Pfam" id="PF01486">
    <property type="entry name" value="K-box"/>
    <property type="match status" value="1"/>
</dbReference>
<keyword evidence="10" id="KW-1185">Reference proteome</keyword>
<dbReference type="STRING" id="74649.A0A2P6SMS0"/>
<dbReference type="GO" id="GO:0005634">
    <property type="term" value="C:nucleus"/>
    <property type="evidence" value="ECO:0007669"/>
    <property type="project" value="UniProtKB-SubCell"/>
</dbReference>
<feature type="region of interest" description="Disordered" evidence="6">
    <location>
        <begin position="168"/>
        <end position="226"/>
    </location>
</feature>
<dbReference type="PROSITE" id="PS50066">
    <property type="entry name" value="MADS_BOX_2"/>
    <property type="match status" value="1"/>
</dbReference>
<evidence type="ECO:0000256" key="2">
    <source>
        <dbReference type="ARBA" id="ARBA00023015"/>
    </source>
</evidence>
<dbReference type="GO" id="GO:0000977">
    <property type="term" value="F:RNA polymerase II transcription regulatory region sequence-specific DNA binding"/>
    <property type="evidence" value="ECO:0007669"/>
    <property type="project" value="InterPro"/>
</dbReference>
<dbReference type="PROSITE" id="PS00350">
    <property type="entry name" value="MADS_BOX_1"/>
    <property type="match status" value="1"/>
</dbReference>
<dbReference type="EMBL" id="PDCK01000039">
    <property type="protein sequence ID" value="PRQ59985.1"/>
    <property type="molecule type" value="Genomic_DNA"/>
</dbReference>
<dbReference type="PANTHER" id="PTHR48019">
    <property type="entry name" value="SERUM RESPONSE FACTOR HOMOLOG"/>
    <property type="match status" value="1"/>
</dbReference>
<proteinExistence type="predicted"/>
<comment type="caution">
    <text evidence="9">The sequence shown here is derived from an EMBL/GenBank/DDBJ whole genome shotgun (WGS) entry which is preliminary data.</text>
</comment>